<dbReference type="Proteomes" id="UP001168990">
    <property type="component" value="Unassembled WGS sequence"/>
</dbReference>
<organism evidence="8 9">
    <name type="scientific">Microctonus aethiopoides</name>
    <dbReference type="NCBI Taxonomy" id="144406"/>
    <lineage>
        <taxon>Eukaryota</taxon>
        <taxon>Metazoa</taxon>
        <taxon>Ecdysozoa</taxon>
        <taxon>Arthropoda</taxon>
        <taxon>Hexapoda</taxon>
        <taxon>Insecta</taxon>
        <taxon>Pterygota</taxon>
        <taxon>Neoptera</taxon>
        <taxon>Endopterygota</taxon>
        <taxon>Hymenoptera</taxon>
        <taxon>Apocrita</taxon>
        <taxon>Ichneumonoidea</taxon>
        <taxon>Braconidae</taxon>
        <taxon>Euphorinae</taxon>
        <taxon>Microctonus</taxon>
    </lineage>
</organism>
<keyword evidence="9" id="KW-1185">Reference proteome</keyword>
<dbReference type="FunFam" id="3.20.20.100:FF:000006">
    <property type="entry name" value="Aldo-keto reductase family 1 member A1"/>
    <property type="match status" value="1"/>
</dbReference>
<proteinExistence type="inferred from homology"/>
<dbReference type="PROSITE" id="PS00063">
    <property type="entry name" value="ALDOKETO_REDUCTASE_3"/>
    <property type="match status" value="1"/>
</dbReference>
<evidence type="ECO:0000313" key="8">
    <source>
        <dbReference type="EMBL" id="KAK0164679.1"/>
    </source>
</evidence>
<keyword evidence="2" id="KW-0521">NADP</keyword>
<dbReference type="Pfam" id="PF00248">
    <property type="entry name" value="Aldo_ket_red"/>
    <property type="match status" value="1"/>
</dbReference>
<dbReference type="PANTHER" id="PTHR11732">
    <property type="entry name" value="ALDO/KETO REDUCTASE"/>
    <property type="match status" value="1"/>
</dbReference>
<comment type="similarity">
    <text evidence="1">Belongs to the aldo/keto reductase family.</text>
</comment>
<feature type="site" description="Lowers pKa of active site Tyr" evidence="6">
    <location>
        <position position="80"/>
    </location>
</feature>
<sequence length="322" mass="36317">METPTTITLPTGQKMPILGFGTWHAKEEILEKALDDALEAGYRHIDTAPVYENEMIIGKILKKWIDSGRIKREELFIVTKVPPTGNRPGGVEKWIKKSLEALQLNYLDLYLIHTPFAFEEIGNELHPVDENGNIKIDLNTNHIAIWAEMEQQVLAGRTKAIGLSNFNIDQINRILSQAQQPISNLQIELHAYFQQSALVRFCNDKNIIVTAYSPLGSRGFVNLLGKESMIPNIMENDVVVKIAKKHGKSPAQVALRFINQKGIVAIPKSTNLTRIKENIDIFNFHLDSEDMKALAALDQGSNARICDFSFFKGIKNHPEYPF</sequence>
<dbReference type="InterPro" id="IPR023210">
    <property type="entry name" value="NADP_OxRdtase_dom"/>
</dbReference>
<dbReference type="EMBL" id="JAQQBS010001422">
    <property type="protein sequence ID" value="KAK0164679.1"/>
    <property type="molecule type" value="Genomic_DNA"/>
</dbReference>
<gene>
    <name evidence="8" type="ORF">PV328_003274</name>
</gene>
<dbReference type="InterPro" id="IPR018170">
    <property type="entry name" value="Aldo/ket_reductase_CS"/>
</dbReference>
<feature type="binding site" evidence="5">
    <location>
        <position position="113"/>
    </location>
    <ligand>
        <name>substrate</name>
    </ligand>
</feature>
<reference evidence="8" key="1">
    <citation type="journal article" date="2023" name="bioRxiv">
        <title>Scaffold-level genome assemblies of two parasitoid biocontrol wasps reveal the parthenogenesis mechanism and an associated novel virus.</title>
        <authorList>
            <person name="Inwood S."/>
            <person name="Skelly J."/>
            <person name="Guhlin J."/>
            <person name="Harrop T."/>
            <person name="Goldson S."/>
            <person name="Dearden P."/>
        </authorList>
    </citation>
    <scope>NUCLEOTIDE SEQUENCE</scope>
    <source>
        <strain evidence="8">Irish</strain>
        <tissue evidence="8">Whole body</tissue>
    </source>
</reference>
<protein>
    <recommendedName>
        <fullName evidence="7">NADP-dependent oxidoreductase domain-containing protein</fullName>
    </recommendedName>
</protein>
<evidence type="ECO:0000256" key="4">
    <source>
        <dbReference type="PIRSR" id="PIRSR000097-1"/>
    </source>
</evidence>
<dbReference type="PROSITE" id="PS00062">
    <property type="entry name" value="ALDOKETO_REDUCTASE_2"/>
    <property type="match status" value="1"/>
</dbReference>
<dbReference type="Gene3D" id="3.20.20.100">
    <property type="entry name" value="NADP-dependent oxidoreductase domain"/>
    <property type="match status" value="1"/>
</dbReference>
<dbReference type="InterPro" id="IPR020471">
    <property type="entry name" value="AKR"/>
</dbReference>
<evidence type="ECO:0000313" key="9">
    <source>
        <dbReference type="Proteomes" id="UP001168990"/>
    </source>
</evidence>
<dbReference type="PROSITE" id="PS00798">
    <property type="entry name" value="ALDOKETO_REDUCTASE_1"/>
    <property type="match status" value="1"/>
</dbReference>
<accession>A0AA39KKD7</accession>
<name>A0AA39KKD7_9HYME</name>
<comment type="caution">
    <text evidence="8">The sequence shown here is derived from an EMBL/GenBank/DDBJ whole genome shotgun (WGS) entry which is preliminary data.</text>
</comment>
<reference evidence="8" key="2">
    <citation type="submission" date="2023-03" db="EMBL/GenBank/DDBJ databases">
        <authorList>
            <person name="Inwood S.N."/>
            <person name="Skelly J.G."/>
            <person name="Guhlin J."/>
            <person name="Harrop T.W.R."/>
            <person name="Goldson S.G."/>
            <person name="Dearden P.K."/>
        </authorList>
    </citation>
    <scope>NUCLEOTIDE SEQUENCE</scope>
    <source>
        <strain evidence="8">Irish</strain>
        <tissue evidence="8">Whole body</tissue>
    </source>
</reference>
<evidence type="ECO:0000256" key="3">
    <source>
        <dbReference type="ARBA" id="ARBA00023002"/>
    </source>
</evidence>
<evidence type="ECO:0000259" key="7">
    <source>
        <dbReference type="Pfam" id="PF00248"/>
    </source>
</evidence>
<dbReference type="PRINTS" id="PR00069">
    <property type="entry name" value="ALDKETRDTASE"/>
</dbReference>
<feature type="active site" description="Proton donor" evidence="4">
    <location>
        <position position="51"/>
    </location>
</feature>
<dbReference type="PIRSF" id="PIRSF000097">
    <property type="entry name" value="AKR"/>
    <property type="match status" value="1"/>
</dbReference>
<dbReference type="AlphaFoldDB" id="A0AA39KKD7"/>
<keyword evidence="3" id="KW-0560">Oxidoreductase</keyword>
<evidence type="ECO:0000256" key="6">
    <source>
        <dbReference type="PIRSR" id="PIRSR000097-3"/>
    </source>
</evidence>
<dbReference type="InterPro" id="IPR036812">
    <property type="entry name" value="NAD(P)_OxRdtase_dom_sf"/>
</dbReference>
<evidence type="ECO:0000256" key="1">
    <source>
        <dbReference type="ARBA" id="ARBA00007905"/>
    </source>
</evidence>
<evidence type="ECO:0000256" key="2">
    <source>
        <dbReference type="ARBA" id="ARBA00022857"/>
    </source>
</evidence>
<evidence type="ECO:0000256" key="5">
    <source>
        <dbReference type="PIRSR" id="PIRSR000097-2"/>
    </source>
</evidence>
<dbReference type="GO" id="GO:0016491">
    <property type="term" value="F:oxidoreductase activity"/>
    <property type="evidence" value="ECO:0007669"/>
    <property type="project" value="UniProtKB-KW"/>
</dbReference>
<feature type="domain" description="NADP-dependent oxidoreductase" evidence="7">
    <location>
        <begin position="18"/>
        <end position="298"/>
    </location>
</feature>
<dbReference type="SUPFAM" id="SSF51430">
    <property type="entry name" value="NAD(P)-linked oxidoreductase"/>
    <property type="match status" value="1"/>
</dbReference>